<evidence type="ECO:0000313" key="2">
    <source>
        <dbReference type="EMBL" id="KJK49239.1"/>
    </source>
</evidence>
<dbReference type="GO" id="GO:0044550">
    <property type="term" value="P:secondary metabolite biosynthetic process"/>
    <property type="evidence" value="ECO:0007669"/>
    <property type="project" value="TreeGrafter"/>
</dbReference>
<proteinExistence type="predicted"/>
<dbReference type="GO" id="GO:0006633">
    <property type="term" value="P:fatty acid biosynthetic process"/>
    <property type="evidence" value="ECO:0007669"/>
    <property type="project" value="InterPro"/>
</dbReference>
<dbReference type="RefSeq" id="WP_052684670.1">
    <property type="nucleotide sequence ID" value="NZ_JYJG01000087.1"/>
</dbReference>
<comment type="caution">
    <text evidence="2">The sequence shown here is derived from an EMBL/GenBank/DDBJ whole genome shotgun (WGS) entry which is preliminary data.</text>
</comment>
<evidence type="ECO:0000259" key="1">
    <source>
        <dbReference type="Pfam" id="PF08545"/>
    </source>
</evidence>
<dbReference type="GO" id="GO:0004315">
    <property type="term" value="F:3-oxoacyl-[acyl-carrier-protein] synthase activity"/>
    <property type="evidence" value="ECO:0007669"/>
    <property type="project" value="InterPro"/>
</dbReference>
<dbReference type="Proteomes" id="UP000033393">
    <property type="component" value="Unassembled WGS sequence"/>
</dbReference>
<dbReference type="SUPFAM" id="SSF53901">
    <property type="entry name" value="Thiolase-like"/>
    <property type="match status" value="1"/>
</dbReference>
<dbReference type="Pfam" id="PF08545">
    <property type="entry name" value="ACP_syn_III"/>
    <property type="match status" value="1"/>
</dbReference>
<reference evidence="2 3" key="1">
    <citation type="submission" date="2015-02" db="EMBL/GenBank/DDBJ databases">
        <authorList>
            <person name="Ju K.-S."/>
            <person name="Doroghazi J.R."/>
            <person name="Metcalf W."/>
        </authorList>
    </citation>
    <scope>NUCLEOTIDE SEQUENCE [LARGE SCALE GENOMIC DNA]</scope>
    <source>
        <strain evidence="2 3">NRRL B-16140</strain>
    </source>
</reference>
<dbReference type="Gene3D" id="3.40.47.10">
    <property type="match status" value="1"/>
</dbReference>
<dbReference type="InterPro" id="IPR016039">
    <property type="entry name" value="Thiolase-like"/>
</dbReference>
<feature type="domain" description="Beta-ketoacyl-[acyl-carrier-protein] synthase III N-terminal" evidence="1">
    <location>
        <begin position="84"/>
        <end position="161"/>
    </location>
</feature>
<dbReference type="AlphaFoldDB" id="A0A0F0H0J7"/>
<accession>A0A0F0H0J7</accession>
<keyword evidence="3" id="KW-1185">Reference proteome</keyword>
<gene>
    <name evidence="2" type="ORF">UK23_14795</name>
</gene>
<evidence type="ECO:0000313" key="3">
    <source>
        <dbReference type="Proteomes" id="UP000033393"/>
    </source>
</evidence>
<dbReference type="EMBL" id="JYJG01000087">
    <property type="protein sequence ID" value="KJK49239.1"/>
    <property type="molecule type" value="Genomic_DNA"/>
</dbReference>
<dbReference type="OrthoDB" id="6195581at2"/>
<protein>
    <recommendedName>
        <fullName evidence="1">Beta-ketoacyl-[acyl-carrier-protein] synthase III N-terminal domain-containing protein</fullName>
    </recommendedName>
</protein>
<dbReference type="PATRIC" id="fig|68170.10.peg.3173"/>
<dbReference type="InterPro" id="IPR013751">
    <property type="entry name" value="ACP_syn_III_N"/>
</dbReference>
<organism evidence="2 3">
    <name type="scientific">Lentzea aerocolonigenes</name>
    <name type="common">Lechevalieria aerocolonigenes</name>
    <name type="synonym">Saccharothrix aerocolonigenes</name>
    <dbReference type="NCBI Taxonomy" id="68170"/>
    <lineage>
        <taxon>Bacteria</taxon>
        <taxon>Bacillati</taxon>
        <taxon>Actinomycetota</taxon>
        <taxon>Actinomycetes</taxon>
        <taxon>Pseudonocardiales</taxon>
        <taxon>Pseudonocardiaceae</taxon>
        <taxon>Lentzea</taxon>
    </lineage>
</organism>
<sequence length="297" mass="30817">MGVVITRCGVSEEPWLRGSTPHAAKAVAEALDGLGLARQDVDVLINVGVYRDANVVEPALAALVQQAAGLNLDFGTSARPMFSFDLLNGACGVLNAVQVAQGLLESGTAQRVVVVASDDHPSGTAPLEVGDGGFRHVPAAAALVLERSPDDTGFGTIDVRTVAAGEHDTTGYVDVATMGSKGRSSLTVHRTTTGERLQLDLATELAADRMRDEDLDPETTLLLAGMPFPSFGDELAERLGTPYCPPPPTGPKRTVHTAALGCSFHEAERSGLLAEFGQVLFVTAGAGVSAACGVYRP</sequence>
<dbReference type="PANTHER" id="PTHR34069">
    <property type="entry name" value="3-OXOACYL-[ACYL-CARRIER-PROTEIN] SYNTHASE 3"/>
    <property type="match status" value="1"/>
</dbReference>
<name>A0A0F0H0J7_LENAE</name>
<dbReference type="PANTHER" id="PTHR34069:SF2">
    <property type="entry name" value="BETA-KETOACYL-[ACYL-CARRIER-PROTEIN] SYNTHASE III"/>
    <property type="match status" value="1"/>
</dbReference>